<evidence type="ECO:0000256" key="9">
    <source>
        <dbReference type="NCBIfam" id="TIGR00187"/>
    </source>
</evidence>
<comment type="function">
    <text evidence="2">Catalyzes the dismutation of two molecules of 6,7-dimethyl-8-ribityllumazine, resulting in the formation of riboflavin and 5-amino-6-(D-ribitylamino)uracil.</text>
</comment>
<dbReference type="InterPro" id="IPR017938">
    <property type="entry name" value="Riboflavin_synthase-like_b-brl"/>
</dbReference>
<feature type="repeat" description="Lumazine-binding" evidence="10">
    <location>
        <begin position="93"/>
        <end position="169"/>
    </location>
</feature>
<accession>A0A2G9Y8G4</accession>
<feature type="repeat" description="Lumazine-binding" evidence="10">
    <location>
        <begin position="1"/>
        <end position="92"/>
    </location>
</feature>
<protein>
    <recommendedName>
        <fullName evidence="5 9">Riboflavin synthase</fullName>
        <ecNumber evidence="4 9">2.5.1.9</ecNumber>
    </recommendedName>
</protein>
<keyword evidence="6" id="KW-0686">Riboflavin biosynthesis</keyword>
<dbReference type="SUPFAM" id="SSF63380">
    <property type="entry name" value="Riboflavin synthase domain-like"/>
    <property type="match status" value="2"/>
</dbReference>
<dbReference type="InterPro" id="IPR023366">
    <property type="entry name" value="ATP_synth_asu-like_sf"/>
</dbReference>
<dbReference type="GO" id="GO:0004746">
    <property type="term" value="F:riboflavin synthase activity"/>
    <property type="evidence" value="ECO:0007669"/>
    <property type="project" value="UniProtKB-UniRule"/>
</dbReference>
<evidence type="ECO:0000256" key="8">
    <source>
        <dbReference type="ARBA" id="ARBA00022737"/>
    </source>
</evidence>
<feature type="domain" description="Lumazine-binding" evidence="11">
    <location>
        <begin position="93"/>
        <end position="169"/>
    </location>
</feature>
<dbReference type="Gene3D" id="2.40.30.20">
    <property type="match status" value="2"/>
</dbReference>
<evidence type="ECO:0000256" key="3">
    <source>
        <dbReference type="ARBA" id="ARBA00004887"/>
    </source>
</evidence>
<dbReference type="InterPro" id="IPR001783">
    <property type="entry name" value="Lumazine-bd"/>
</dbReference>
<proteinExistence type="predicted"/>
<dbReference type="GO" id="GO:0009231">
    <property type="term" value="P:riboflavin biosynthetic process"/>
    <property type="evidence" value="ECO:0007669"/>
    <property type="project" value="UniProtKB-KW"/>
</dbReference>
<comment type="caution">
    <text evidence="12">The sequence shown here is derived from an EMBL/GenBank/DDBJ whole genome shotgun (WGS) entry which is preliminary data.</text>
</comment>
<reference evidence="12 13" key="1">
    <citation type="submission" date="2017-09" db="EMBL/GenBank/DDBJ databases">
        <title>Depth-based differentiation of microbial function through sediment-hosted aquifers and enrichment of novel symbionts in the deep terrestrial subsurface.</title>
        <authorList>
            <person name="Probst A.J."/>
            <person name="Ladd B."/>
            <person name="Jarett J.K."/>
            <person name="Geller-Mcgrath D.E."/>
            <person name="Sieber C.M."/>
            <person name="Emerson J.B."/>
            <person name="Anantharaman K."/>
            <person name="Thomas B.C."/>
            <person name="Malmstrom R."/>
            <person name="Stieglmeier M."/>
            <person name="Klingl A."/>
            <person name="Woyke T."/>
            <person name="Ryan C.M."/>
            <person name="Banfield J.F."/>
        </authorList>
    </citation>
    <scope>NUCLEOTIDE SEQUENCE [LARGE SCALE GENOMIC DNA]</scope>
    <source>
        <strain evidence="12">CG23_combo_of_CG06-09_8_20_14_all_48_7</strain>
    </source>
</reference>
<evidence type="ECO:0000256" key="5">
    <source>
        <dbReference type="ARBA" id="ARBA00013950"/>
    </source>
</evidence>
<dbReference type="PANTHER" id="PTHR21098">
    <property type="entry name" value="RIBOFLAVIN SYNTHASE ALPHA CHAIN"/>
    <property type="match status" value="1"/>
</dbReference>
<keyword evidence="7" id="KW-0808">Transferase</keyword>
<name>A0A2G9Y8G4_9BACT</name>
<dbReference type="CDD" id="cd00402">
    <property type="entry name" value="Riboflavin_synthase_like"/>
    <property type="match status" value="1"/>
</dbReference>
<comment type="catalytic activity">
    <reaction evidence="1">
        <text>2 6,7-dimethyl-8-(1-D-ribityl)lumazine + H(+) = 5-amino-6-(D-ribitylamino)uracil + riboflavin</text>
        <dbReference type="Rhea" id="RHEA:20772"/>
        <dbReference type="ChEBI" id="CHEBI:15378"/>
        <dbReference type="ChEBI" id="CHEBI:15934"/>
        <dbReference type="ChEBI" id="CHEBI:57986"/>
        <dbReference type="ChEBI" id="CHEBI:58201"/>
        <dbReference type="EC" id="2.5.1.9"/>
    </reaction>
</comment>
<dbReference type="EC" id="2.5.1.9" evidence="4 9"/>
<evidence type="ECO:0000256" key="1">
    <source>
        <dbReference type="ARBA" id="ARBA00000968"/>
    </source>
</evidence>
<evidence type="ECO:0000256" key="2">
    <source>
        <dbReference type="ARBA" id="ARBA00002803"/>
    </source>
</evidence>
<organism evidence="12 13">
    <name type="scientific">bacterium (Candidatus Ratteibacteria) CG23_combo_of_CG06-09_8_20_14_all_48_7</name>
    <dbReference type="NCBI Taxonomy" id="2014292"/>
    <lineage>
        <taxon>Bacteria</taxon>
        <taxon>Candidatus Ratteibacteria</taxon>
    </lineage>
</organism>
<comment type="pathway">
    <text evidence="3">Cofactor biosynthesis; riboflavin biosynthesis; riboflavin from 2-hydroxy-3-oxobutyl phosphate and 5-amino-6-(D-ribitylamino)uracil: step 2/2.</text>
</comment>
<evidence type="ECO:0000259" key="11">
    <source>
        <dbReference type="PROSITE" id="PS51177"/>
    </source>
</evidence>
<evidence type="ECO:0000313" key="12">
    <source>
        <dbReference type="EMBL" id="PIP15529.1"/>
    </source>
</evidence>
<dbReference type="InterPro" id="IPR026017">
    <property type="entry name" value="Lumazine-bd_dom"/>
</dbReference>
<dbReference type="Pfam" id="PF00677">
    <property type="entry name" value="Lum_binding"/>
    <property type="match status" value="2"/>
</dbReference>
<gene>
    <name evidence="12" type="ORF">COX46_05630</name>
</gene>
<evidence type="ECO:0000313" key="13">
    <source>
        <dbReference type="Proteomes" id="UP000230392"/>
    </source>
</evidence>
<dbReference type="Proteomes" id="UP000230392">
    <property type="component" value="Unassembled WGS sequence"/>
</dbReference>
<evidence type="ECO:0000256" key="7">
    <source>
        <dbReference type="ARBA" id="ARBA00022679"/>
    </source>
</evidence>
<evidence type="ECO:0000256" key="6">
    <source>
        <dbReference type="ARBA" id="ARBA00022619"/>
    </source>
</evidence>
<dbReference type="NCBIfam" id="TIGR00187">
    <property type="entry name" value="ribE"/>
    <property type="match status" value="1"/>
</dbReference>
<keyword evidence="8" id="KW-0677">Repeat</keyword>
<feature type="domain" description="Lumazine-binding" evidence="11">
    <location>
        <begin position="1"/>
        <end position="92"/>
    </location>
</feature>
<dbReference type="PROSITE" id="PS51177">
    <property type="entry name" value="LUMAZINE_BIND"/>
    <property type="match status" value="2"/>
</dbReference>
<sequence>MFTGIIENIGKVTTPAQGKGTLFIDVSLTDVKPGESIAVNGVCLTITRVTENKIWFDLSQETLTRTTLGRLKSGDVVNLEQALRLGDRIGGHLVTGHVDGKGRIVGIKKTAGTPMSNWGEGKEMVILFPAELKKYIIKKGSVAMEGVSLTVAEVFGNRVSVALVPYTLN</sequence>
<evidence type="ECO:0000256" key="4">
    <source>
        <dbReference type="ARBA" id="ARBA00012827"/>
    </source>
</evidence>
<dbReference type="AlphaFoldDB" id="A0A2G9Y8G4"/>
<dbReference type="PIRSF" id="PIRSF000498">
    <property type="entry name" value="Riboflavin_syn_A"/>
    <property type="match status" value="1"/>
</dbReference>
<evidence type="ECO:0000256" key="10">
    <source>
        <dbReference type="PROSITE-ProRule" id="PRU00524"/>
    </source>
</evidence>
<dbReference type="FunFam" id="2.40.30.20:FF:000003">
    <property type="entry name" value="Riboflavin synthase, alpha subunit"/>
    <property type="match status" value="1"/>
</dbReference>
<dbReference type="PANTHER" id="PTHR21098:SF0">
    <property type="entry name" value="RIBOFLAVIN SYNTHASE"/>
    <property type="match status" value="1"/>
</dbReference>
<dbReference type="NCBIfam" id="NF006767">
    <property type="entry name" value="PRK09289.1"/>
    <property type="match status" value="1"/>
</dbReference>
<feature type="non-terminal residue" evidence="12">
    <location>
        <position position="169"/>
    </location>
</feature>
<dbReference type="EMBL" id="PCRF01000274">
    <property type="protein sequence ID" value="PIP15529.1"/>
    <property type="molecule type" value="Genomic_DNA"/>
</dbReference>